<dbReference type="PROSITE" id="PS50089">
    <property type="entry name" value="ZF_RING_2"/>
    <property type="match status" value="1"/>
</dbReference>
<proteinExistence type="predicted"/>
<keyword evidence="1" id="KW-0479">Metal-binding</keyword>
<evidence type="ECO:0000259" key="2">
    <source>
        <dbReference type="PROSITE" id="PS50089"/>
    </source>
</evidence>
<keyword evidence="1" id="KW-0862">Zinc</keyword>
<protein>
    <submittedName>
        <fullName evidence="3">RING finger protein</fullName>
    </submittedName>
</protein>
<dbReference type="InterPro" id="IPR001841">
    <property type="entry name" value="Znf_RING"/>
</dbReference>
<name>W7X9W6_TETTS</name>
<dbReference type="OrthoDB" id="8062037at2759"/>
<reference evidence="4" key="1">
    <citation type="journal article" date="2006" name="PLoS Biol.">
        <title>Macronuclear genome sequence of the ciliate Tetrahymena thermophila, a model eukaryote.</title>
        <authorList>
            <person name="Eisen J.A."/>
            <person name="Coyne R.S."/>
            <person name="Wu M."/>
            <person name="Wu D."/>
            <person name="Thiagarajan M."/>
            <person name="Wortman J.R."/>
            <person name="Badger J.H."/>
            <person name="Ren Q."/>
            <person name="Amedeo P."/>
            <person name="Jones K.M."/>
            <person name="Tallon L.J."/>
            <person name="Delcher A.L."/>
            <person name="Salzberg S.L."/>
            <person name="Silva J.C."/>
            <person name="Haas B.J."/>
            <person name="Majoros W.H."/>
            <person name="Farzad M."/>
            <person name="Carlton J.M."/>
            <person name="Smith R.K. Jr."/>
            <person name="Garg J."/>
            <person name="Pearlman R.E."/>
            <person name="Karrer K.M."/>
            <person name="Sun L."/>
            <person name="Manning G."/>
            <person name="Elde N.C."/>
            <person name="Turkewitz A.P."/>
            <person name="Asai D.J."/>
            <person name="Wilkes D.E."/>
            <person name="Wang Y."/>
            <person name="Cai H."/>
            <person name="Collins K."/>
            <person name="Stewart B.A."/>
            <person name="Lee S.R."/>
            <person name="Wilamowska K."/>
            <person name="Weinberg Z."/>
            <person name="Ruzzo W.L."/>
            <person name="Wloga D."/>
            <person name="Gaertig J."/>
            <person name="Frankel J."/>
            <person name="Tsao C.-C."/>
            <person name="Gorovsky M.A."/>
            <person name="Keeling P.J."/>
            <person name="Waller R.F."/>
            <person name="Patron N.J."/>
            <person name="Cherry J.M."/>
            <person name="Stover N.A."/>
            <person name="Krieger C.J."/>
            <person name="del Toro C."/>
            <person name="Ryder H.F."/>
            <person name="Williamson S.C."/>
            <person name="Barbeau R.A."/>
            <person name="Hamilton E.P."/>
            <person name="Orias E."/>
        </authorList>
    </citation>
    <scope>NUCLEOTIDE SEQUENCE [LARGE SCALE GENOMIC DNA]</scope>
    <source>
        <strain evidence="4">SB210</strain>
    </source>
</reference>
<dbReference type="SMART" id="SM00184">
    <property type="entry name" value="RING"/>
    <property type="match status" value="1"/>
</dbReference>
<evidence type="ECO:0000313" key="4">
    <source>
        <dbReference type="Proteomes" id="UP000009168"/>
    </source>
</evidence>
<accession>W7X9W6</accession>
<dbReference type="Pfam" id="PF13639">
    <property type="entry name" value="zf-RING_2"/>
    <property type="match status" value="1"/>
</dbReference>
<keyword evidence="1" id="KW-0863">Zinc-finger</keyword>
<keyword evidence="4" id="KW-1185">Reference proteome</keyword>
<dbReference type="InterPro" id="IPR013083">
    <property type="entry name" value="Znf_RING/FYVE/PHD"/>
</dbReference>
<dbReference type="GO" id="GO:0008270">
    <property type="term" value="F:zinc ion binding"/>
    <property type="evidence" value="ECO:0007669"/>
    <property type="project" value="UniProtKB-KW"/>
</dbReference>
<feature type="domain" description="RING-type" evidence="2">
    <location>
        <begin position="14"/>
        <end position="61"/>
    </location>
</feature>
<evidence type="ECO:0000313" key="3">
    <source>
        <dbReference type="EMBL" id="EWS73193.1"/>
    </source>
</evidence>
<dbReference type="EMBL" id="GG662612">
    <property type="protein sequence ID" value="EWS73193.1"/>
    <property type="molecule type" value="Genomic_DNA"/>
</dbReference>
<sequence>MSVLKKYDKSFFTCSICLSDEFSNGDQLPLQLNCDHIFHISCYNSLLNHKMCKVANCPNCRRKSCAKRIPYEIFEKSQQIFLECPLFEQIIILWINNDSTFKDIIIQLSILKGESFDQLKFQKQLYFISPVGKIISYDVAKSHYVQDYAIAGQQKLILRLIPINQDYEQEQ</sequence>
<dbReference type="Proteomes" id="UP000009168">
    <property type="component" value="Unassembled WGS sequence"/>
</dbReference>
<dbReference type="GeneID" id="24438801"/>
<organism evidence="3 4">
    <name type="scientific">Tetrahymena thermophila (strain SB210)</name>
    <dbReference type="NCBI Taxonomy" id="312017"/>
    <lineage>
        <taxon>Eukaryota</taxon>
        <taxon>Sar</taxon>
        <taxon>Alveolata</taxon>
        <taxon>Ciliophora</taxon>
        <taxon>Intramacronucleata</taxon>
        <taxon>Oligohymenophorea</taxon>
        <taxon>Hymenostomatida</taxon>
        <taxon>Tetrahymenina</taxon>
        <taxon>Tetrahymenidae</taxon>
        <taxon>Tetrahymena</taxon>
    </lineage>
</organism>
<dbReference type="Gene3D" id="3.30.40.10">
    <property type="entry name" value="Zinc/RING finger domain, C3HC4 (zinc finger)"/>
    <property type="match status" value="1"/>
</dbReference>
<dbReference type="AlphaFoldDB" id="W7X9W6"/>
<dbReference type="KEGG" id="tet:TTHERM_000410158"/>
<dbReference type="RefSeq" id="XP_012654269.1">
    <property type="nucleotide sequence ID" value="XM_012798815.1"/>
</dbReference>
<evidence type="ECO:0000256" key="1">
    <source>
        <dbReference type="PROSITE-ProRule" id="PRU00175"/>
    </source>
</evidence>
<dbReference type="SUPFAM" id="SSF57850">
    <property type="entry name" value="RING/U-box"/>
    <property type="match status" value="1"/>
</dbReference>
<gene>
    <name evidence="3" type="ORF">TTHERM_000410158</name>
</gene>
<dbReference type="InParanoid" id="W7X9W6"/>